<sequence length="61" mass="6672">MALRVHRVGAVMDDGRVHDRVGHHGSHGHHSGMRVRLGGGEGGEHEQLRRIRVHGLAWLGA</sequence>
<evidence type="ECO:0000313" key="3">
    <source>
        <dbReference type="Proteomes" id="UP001059596"/>
    </source>
</evidence>
<organism evidence="2 3">
    <name type="scientific">Drosophila gunungcola</name>
    <name type="common">fruit fly</name>
    <dbReference type="NCBI Taxonomy" id="103775"/>
    <lineage>
        <taxon>Eukaryota</taxon>
        <taxon>Metazoa</taxon>
        <taxon>Ecdysozoa</taxon>
        <taxon>Arthropoda</taxon>
        <taxon>Hexapoda</taxon>
        <taxon>Insecta</taxon>
        <taxon>Pterygota</taxon>
        <taxon>Neoptera</taxon>
        <taxon>Endopterygota</taxon>
        <taxon>Diptera</taxon>
        <taxon>Brachycera</taxon>
        <taxon>Muscomorpha</taxon>
        <taxon>Ephydroidea</taxon>
        <taxon>Drosophilidae</taxon>
        <taxon>Drosophila</taxon>
        <taxon>Sophophora</taxon>
    </lineage>
</organism>
<evidence type="ECO:0000256" key="1">
    <source>
        <dbReference type="SAM" id="MobiDB-lite"/>
    </source>
</evidence>
<comment type="caution">
    <text evidence="2">The sequence shown here is derived from an EMBL/GenBank/DDBJ whole genome shotgun (WGS) entry which is preliminary data.</text>
</comment>
<proteinExistence type="predicted"/>
<name>A0A9Q0BW43_9MUSC</name>
<dbReference type="EMBL" id="JAMKOV010000001">
    <property type="protein sequence ID" value="KAI8046070.1"/>
    <property type="molecule type" value="Genomic_DNA"/>
</dbReference>
<feature type="compositionally biased region" description="Basic residues" evidence="1">
    <location>
        <begin position="23"/>
        <end position="33"/>
    </location>
</feature>
<protein>
    <submittedName>
        <fullName evidence="2">Uncharacterized protein</fullName>
    </submittedName>
</protein>
<accession>A0A9Q0BW43</accession>
<dbReference type="Proteomes" id="UP001059596">
    <property type="component" value="Chromosome 3R"/>
</dbReference>
<gene>
    <name evidence="2" type="ORF">M5D96_002270</name>
</gene>
<reference evidence="2" key="1">
    <citation type="journal article" date="2023" name="Genome Biol. Evol.">
        <title>Long-read-based Genome Assembly of Drosophila gunungcola Reveals Fewer Chemosensory Genes in Flower-breeding Species.</title>
        <authorList>
            <person name="Negi A."/>
            <person name="Liao B.Y."/>
            <person name="Yeh S.D."/>
        </authorList>
    </citation>
    <scope>NUCLEOTIDE SEQUENCE</scope>
    <source>
        <strain evidence="2">Sukarami</strain>
    </source>
</reference>
<feature type="region of interest" description="Disordered" evidence="1">
    <location>
        <begin position="14"/>
        <end position="46"/>
    </location>
</feature>
<keyword evidence="3" id="KW-1185">Reference proteome</keyword>
<evidence type="ECO:0000313" key="2">
    <source>
        <dbReference type="EMBL" id="KAI8046070.1"/>
    </source>
</evidence>
<dbReference type="AlphaFoldDB" id="A0A9Q0BW43"/>